<accession>A0A3P8C8V4</accession>
<reference evidence="2 3" key="1">
    <citation type="submission" date="2018-11" db="EMBL/GenBank/DDBJ databases">
        <authorList>
            <consortium name="Pathogen Informatics"/>
        </authorList>
    </citation>
    <scope>NUCLEOTIDE SEQUENCE [LARGE SCALE GENOMIC DNA]</scope>
</reference>
<sequence>MMRSYYYGEADGKPSVRPTDRSEGCLNLGIPPQKPIETCVVYSALKLLLYGLCIAGSNASEAGTGVSKMSLALVDHTISLDELRKLRSSIHMKMRVILLLLLAVPDPPWAMDCDLLE</sequence>
<keyword evidence="3" id="KW-1185">Reference proteome</keyword>
<gene>
    <name evidence="2" type="ORF">HPBE_LOCUS9406</name>
</gene>
<dbReference type="AlphaFoldDB" id="A0A183FP88"/>
<protein>
    <submittedName>
        <fullName evidence="2 4">Uncharacterized protein</fullName>
    </submittedName>
</protein>
<evidence type="ECO:0000313" key="4">
    <source>
        <dbReference type="WBParaSite" id="HPBE_0000940501-mRNA-1"/>
    </source>
</evidence>
<evidence type="ECO:0000313" key="2">
    <source>
        <dbReference type="EMBL" id="VDO80572.1"/>
    </source>
</evidence>
<name>A0A183FP88_HELPZ</name>
<dbReference type="EMBL" id="UZAH01026430">
    <property type="protein sequence ID" value="VDO80572.1"/>
    <property type="molecule type" value="Genomic_DNA"/>
</dbReference>
<reference evidence="4" key="2">
    <citation type="submission" date="2019-09" db="UniProtKB">
        <authorList>
            <consortium name="WormBaseParasite"/>
        </authorList>
    </citation>
    <scope>IDENTIFICATION</scope>
</reference>
<dbReference type="Proteomes" id="UP000050761">
    <property type="component" value="Unassembled WGS sequence"/>
</dbReference>
<feature type="compositionally biased region" description="Basic and acidic residues" evidence="1">
    <location>
        <begin position="10"/>
        <end position="21"/>
    </location>
</feature>
<evidence type="ECO:0000256" key="1">
    <source>
        <dbReference type="SAM" id="MobiDB-lite"/>
    </source>
</evidence>
<feature type="region of interest" description="Disordered" evidence="1">
    <location>
        <begin position="1"/>
        <end position="21"/>
    </location>
</feature>
<dbReference type="WBParaSite" id="HPBE_0000940501-mRNA-1">
    <property type="protein sequence ID" value="HPBE_0000940501-mRNA-1"/>
    <property type="gene ID" value="HPBE_0000940501"/>
</dbReference>
<proteinExistence type="predicted"/>
<organism evidence="3 4">
    <name type="scientific">Heligmosomoides polygyrus</name>
    <name type="common">Parasitic roundworm</name>
    <dbReference type="NCBI Taxonomy" id="6339"/>
    <lineage>
        <taxon>Eukaryota</taxon>
        <taxon>Metazoa</taxon>
        <taxon>Ecdysozoa</taxon>
        <taxon>Nematoda</taxon>
        <taxon>Chromadorea</taxon>
        <taxon>Rhabditida</taxon>
        <taxon>Rhabditina</taxon>
        <taxon>Rhabditomorpha</taxon>
        <taxon>Strongyloidea</taxon>
        <taxon>Heligmosomidae</taxon>
        <taxon>Heligmosomoides</taxon>
    </lineage>
</organism>
<accession>A0A183FP88</accession>
<evidence type="ECO:0000313" key="3">
    <source>
        <dbReference type="Proteomes" id="UP000050761"/>
    </source>
</evidence>